<dbReference type="STRING" id="1884261.A0A5C3Q476"/>
<gene>
    <name evidence="2" type="ORF">BDV98DRAFT_311103</name>
</gene>
<accession>A0A5C3Q476</accession>
<evidence type="ECO:0000313" key="2">
    <source>
        <dbReference type="EMBL" id="TFK96326.1"/>
    </source>
</evidence>
<feature type="compositionally biased region" description="Low complexity" evidence="1">
    <location>
        <begin position="84"/>
        <end position="109"/>
    </location>
</feature>
<protein>
    <submittedName>
        <fullName evidence="2">Uncharacterized protein</fullName>
    </submittedName>
</protein>
<feature type="compositionally biased region" description="Low complexity" evidence="1">
    <location>
        <begin position="129"/>
        <end position="140"/>
    </location>
</feature>
<organism evidence="2 3">
    <name type="scientific">Pterulicium gracile</name>
    <dbReference type="NCBI Taxonomy" id="1884261"/>
    <lineage>
        <taxon>Eukaryota</taxon>
        <taxon>Fungi</taxon>
        <taxon>Dikarya</taxon>
        <taxon>Basidiomycota</taxon>
        <taxon>Agaricomycotina</taxon>
        <taxon>Agaricomycetes</taxon>
        <taxon>Agaricomycetidae</taxon>
        <taxon>Agaricales</taxon>
        <taxon>Pleurotineae</taxon>
        <taxon>Pterulaceae</taxon>
        <taxon>Pterulicium</taxon>
    </lineage>
</organism>
<sequence length="444" mass="47871">MFQETVTEEEEGVSFEPSKPLMPPPELVTPKWSDLPPLGRGIPRGNAPSRPEPYSRTASPNSMRSGQTLHEYRTSRALPNIDIPLSSSPQPPSQSSAGSSYSHNSSHSTTPPPAIRGHPSTVIKPHVDSASTSSTTPPQTLRIHSRIASHESGSSTHGTSPSAHQTTYSLDITKHSWRSPEHLPTASPISRTRSATTIIDASSPSSVLRPGPFGFKPSDSPPLPMPIKPFARSVRERSGSVDSENTTFSLGLPGLKDVLKVPSLTSEHQLGMSDLLPPSPSVAQASMHTSQFKAFRDNIPTGPALPNLSIVRSTSPVSYDEEDDDHLGESLLATPTPLLLSGPIIRPLDYAVLTTSDENTHAALARTVDDLSQWLSVVRDGLDGLLDNLNGALIEEEEPEEEAELSLSDAYAFGNELEDHPDYDDPDFSGFTLPHVQQNSYFPV</sequence>
<reference evidence="2 3" key="1">
    <citation type="journal article" date="2019" name="Nat. Ecol. Evol.">
        <title>Megaphylogeny resolves global patterns of mushroom evolution.</title>
        <authorList>
            <person name="Varga T."/>
            <person name="Krizsan K."/>
            <person name="Foldi C."/>
            <person name="Dima B."/>
            <person name="Sanchez-Garcia M."/>
            <person name="Sanchez-Ramirez S."/>
            <person name="Szollosi G.J."/>
            <person name="Szarkandi J.G."/>
            <person name="Papp V."/>
            <person name="Albert L."/>
            <person name="Andreopoulos W."/>
            <person name="Angelini C."/>
            <person name="Antonin V."/>
            <person name="Barry K.W."/>
            <person name="Bougher N.L."/>
            <person name="Buchanan P."/>
            <person name="Buyck B."/>
            <person name="Bense V."/>
            <person name="Catcheside P."/>
            <person name="Chovatia M."/>
            <person name="Cooper J."/>
            <person name="Damon W."/>
            <person name="Desjardin D."/>
            <person name="Finy P."/>
            <person name="Geml J."/>
            <person name="Haridas S."/>
            <person name="Hughes K."/>
            <person name="Justo A."/>
            <person name="Karasinski D."/>
            <person name="Kautmanova I."/>
            <person name="Kiss B."/>
            <person name="Kocsube S."/>
            <person name="Kotiranta H."/>
            <person name="LaButti K.M."/>
            <person name="Lechner B.E."/>
            <person name="Liimatainen K."/>
            <person name="Lipzen A."/>
            <person name="Lukacs Z."/>
            <person name="Mihaltcheva S."/>
            <person name="Morgado L.N."/>
            <person name="Niskanen T."/>
            <person name="Noordeloos M.E."/>
            <person name="Ohm R.A."/>
            <person name="Ortiz-Santana B."/>
            <person name="Ovrebo C."/>
            <person name="Racz N."/>
            <person name="Riley R."/>
            <person name="Savchenko A."/>
            <person name="Shiryaev A."/>
            <person name="Soop K."/>
            <person name="Spirin V."/>
            <person name="Szebenyi C."/>
            <person name="Tomsovsky M."/>
            <person name="Tulloss R.E."/>
            <person name="Uehling J."/>
            <person name="Grigoriev I.V."/>
            <person name="Vagvolgyi C."/>
            <person name="Papp T."/>
            <person name="Martin F.M."/>
            <person name="Miettinen O."/>
            <person name="Hibbett D.S."/>
            <person name="Nagy L.G."/>
        </authorList>
    </citation>
    <scope>NUCLEOTIDE SEQUENCE [LARGE SCALE GENOMIC DNA]</scope>
    <source>
        <strain evidence="2 3">CBS 309.79</strain>
    </source>
</reference>
<feature type="region of interest" description="Disordered" evidence="1">
    <location>
        <begin position="202"/>
        <end position="224"/>
    </location>
</feature>
<keyword evidence="3" id="KW-1185">Reference proteome</keyword>
<dbReference type="OrthoDB" id="2996338at2759"/>
<name>A0A5C3Q476_9AGAR</name>
<proteinExistence type="predicted"/>
<evidence type="ECO:0000256" key="1">
    <source>
        <dbReference type="SAM" id="MobiDB-lite"/>
    </source>
</evidence>
<feature type="region of interest" description="Disordered" evidence="1">
    <location>
        <begin position="175"/>
        <end position="194"/>
    </location>
</feature>
<feature type="region of interest" description="Disordered" evidence="1">
    <location>
        <begin position="1"/>
        <end position="140"/>
    </location>
</feature>
<dbReference type="Proteomes" id="UP000305067">
    <property type="component" value="Unassembled WGS sequence"/>
</dbReference>
<evidence type="ECO:0000313" key="3">
    <source>
        <dbReference type="Proteomes" id="UP000305067"/>
    </source>
</evidence>
<feature type="compositionally biased region" description="Acidic residues" evidence="1">
    <location>
        <begin position="1"/>
        <end position="13"/>
    </location>
</feature>
<dbReference type="AlphaFoldDB" id="A0A5C3Q476"/>
<feature type="compositionally biased region" description="Polar residues" evidence="1">
    <location>
        <begin position="56"/>
        <end position="68"/>
    </location>
</feature>
<dbReference type="EMBL" id="ML178862">
    <property type="protein sequence ID" value="TFK96326.1"/>
    <property type="molecule type" value="Genomic_DNA"/>
</dbReference>